<keyword evidence="6 7" id="KW-0472">Membrane</keyword>
<protein>
    <submittedName>
        <fullName evidence="9">Sulfate ABC transporter permease</fullName>
    </submittedName>
</protein>
<comment type="subcellular location">
    <subcellularLocation>
        <location evidence="1 7">Cell membrane</location>
        <topology evidence="1 7">Multi-pass membrane protein</topology>
    </subcellularLocation>
</comment>
<sequence>MAASSISVDKKRSANLKWLGKLLRQLAFFALLLLLWQGLAVSHIWKDYLFPGPLTVLDSLKGLAQDGSLLTAILVSLRRLALGYGLSLVLGLILGLLISSNRYIEETLGSLVLGLQALPSVCWIPLALLWFGLHEQAMIFVVIMGALFSITLGVDAGIKNTPPVYLKAARNMGSRGFALATQVILPAALPSILTGLKQGWTFAWRSLMAAELLYTTVSLGALLESGRDFGDVGQLFAIMLVIIILGVAIDSLIFGPFERMVRKRWGLAR</sequence>
<dbReference type="InterPro" id="IPR000515">
    <property type="entry name" value="MetI-like"/>
</dbReference>
<feature type="transmembrane region" description="Helical" evidence="7">
    <location>
        <begin position="137"/>
        <end position="156"/>
    </location>
</feature>
<dbReference type="GO" id="GO:0055085">
    <property type="term" value="P:transmembrane transport"/>
    <property type="evidence" value="ECO:0007669"/>
    <property type="project" value="InterPro"/>
</dbReference>
<keyword evidence="4 7" id="KW-0812">Transmembrane</keyword>
<evidence type="ECO:0000256" key="2">
    <source>
        <dbReference type="ARBA" id="ARBA00022448"/>
    </source>
</evidence>
<keyword evidence="10" id="KW-1185">Reference proteome</keyword>
<evidence type="ECO:0000256" key="6">
    <source>
        <dbReference type="ARBA" id="ARBA00023136"/>
    </source>
</evidence>
<dbReference type="EMBL" id="BIFQ01000001">
    <property type="protein sequence ID" value="GCE06871.1"/>
    <property type="molecule type" value="Genomic_DNA"/>
</dbReference>
<comment type="similarity">
    <text evidence="7">Belongs to the binding-protein-dependent transport system permease family.</text>
</comment>
<feature type="transmembrane region" description="Helical" evidence="7">
    <location>
        <begin position="235"/>
        <end position="257"/>
    </location>
</feature>
<dbReference type="Pfam" id="PF00528">
    <property type="entry name" value="BPD_transp_1"/>
    <property type="match status" value="1"/>
</dbReference>
<dbReference type="GO" id="GO:0005886">
    <property type="term" value="C:plasma membrane"/>
    <property type="evidence" value="ECO:0007669"/>
    <property type="project" value="UniProtKB-SubCell"/>
</dbReference>
<evidence type="ECO:0000256" key="3">
    <source>
        <dbReference type="ARBA" id="ARBA00022475"/>
    </source>
</evidence>
<evidence type="ECO:0000259" key="8">
    <source>
        <dbReference type="PROSITE" id="PS50928"/>
    </source>
</evidence>
<feature type="transmembrane region" description="Helical" evidence="7">
    <location>
        <begin position="81"/>
        <end position="99"/>
    </location>
</feature>
<gene>
    <name evidence="9" type="ORF">KDAU_42000</name>
</gene>
<dbReference type="SUPFAM" id="SSF161098">
    <property type="entry name" value="MetI-like"/>
    <property type="match status" value="1"/>
</dbReference>
<dbReference type="PANTHER" id="PTHR30151:SF0">
    <property type="entry name" value="ABC TRANSPORTER PERMEASE PROTEIN MJ0413-RELATED"/>
    <property type="match status" value="1"/>
</dbReference>
<evidence type="ECO:0000313" key="9">
    <source>
        <dbReference type="EMBL" id="GCE06871.1"/>
    </source>
</evidence>
<keyword evidence="5 7" id="KW-1133">Transmembrane helix</keyword>
<keyword evidence="3" id="KW-1003">Cell membrane</keyword>
<organism evidence="9 10">
    <name type="scientific">Dictyobacter aurantiacus</name>
    <dbReference type="NCBI Taxonomy" id="1936993"/>
    <lineage>
        <taxon>Bacteria</taxon>
        <taxon>Bacillati</taxon>
        <taxon>Chloroflexota</taxon>
        <taxon>Ktedonobacteria</taxon>
        <taxon>Ktedonobacterales</taxon>
        <taxon>Dictyobacteraceae</taxon>
        <taxon>Dictyobacter</taxon>
    </lineage>
</organism>
<proteinExistence type="inferred from homology"/>
<accession>A0A401ZJ35</accession>
<comment type="caution">
    <text evidence="9">The sequence shown here is derived from an EMBL/GenBank/DDBJ whole genome shotgun (WGS) entry which is preliminary data.</text>
</comment>
<evidence type="ECO:0000256" key="5">
    <source>
        <dbReference type="ARBA" id="ARBA00022989"/>
    </source>
</evidence>
<keyword evidence="2 7" id="KW-0813">Transport</keyword>
<evidence type="ECO:0000313" key="10">
    <source>
        <dbReference type="Proteomes" id="UP000287224"/>
    </source>
</evidence>
<evidence type="ECO:0000256" key="7">
    <source>
        <dbReference type="RuleBase" id="RU363032"/>
    </source>
</evidence>
<dbReference type="InterPro" id="IPR035906">
    <property type="entry name" value="MetI-like_sf"/>
</dbReference>
<feature type="domain" description="ABC transmembrane type-1" evidence="8">
    <location>
        <begin position="73"/>
        <end position="253"/>
    </location>
</feature>
<name>A0A401ZJ35_9CHLR</name>
<dbReference type="CDD" id="cd06261">
    <property type="entry name" value="TM_PBP2"/>
    <property type="match status" value="1"/>
</dbReference>
<evidence type="ECO:0000256" key="4">
    <source>
        <dbReference type="ARBA" id="ARBA00022692"/>
    </source>
</evidence>
<reference evidence="10" key="1">
    <citation type="submission" date="2018-12" db="EMBL/GenBank/DDBJ databases">
        <title>Tengunoibacter tsumagoiensis gen. nov., sp. nov., Dictyobacter kobayashii sp. nov., D. alpinus sp. nov., and D. joshuensis sp. nov. and description of Dictyobacteraceae fam. nov. within the order Ktedonobacterales isolated from Tengu-no-mugimeshi.</title>
        <authorList>
            <person name="Wang C.M."/>
            <person name="Zheng Y."/>
            <person name="Sakai Y."/>
            <person name="Toyoda A."/>
            <person name="Minakuchi Y."/>
            <person name="Abe K."/>
            <person name="Yokota A."/>
            <person name="Yabe S."/>
        </authorList>
    </citation>
    <scope>NUCLEOTIDE SEQUENCE [LARGE SCALE GENOMIC DNA]</scope>
    <source>
        <strain evidence="10">S-27</strain>
    </source>
</reference>
<dbReference type="AlphaFoldDB" id="A0A401ZJ35"/>
<feature type="transmembrane region" description="Helical" evidence="7">
    <location>
        <begin position="177"/>
        <end position="196"/>
    </location>
</feature>
<feature type="transmembrane region" description="Helical" evidence="7">
    <location>
        <begin position="111"/>
        <end position="131"/>
    </location>
</feature>
<dbReference type="RefSeq" id="WP_218030942.1">
    <property type="nucleotide sequence ID" value="NZ_BIFQ01000001.1"/>
</dbReference>
<dbReference type="Proteomes" id="UP000287224">
    <property type="component" value="Unassembled WGS sequence"/>
</dbReference>
<dbReference type="PANTHER" id="PTHR30151">
    <property type="entry name" value="ALKANE SULFONATE ABC TRANSPORTER-RELATED, MEMBRANE SUBUNIT"/>
    <property type="match status" value="1"/>
</dbReference>
<evidence type="ECO:0000256" key="1">
    <source>
        <dbReference type="ARBA" id="ARBA00004651"/>
    </source>
</evidence>
<dbReference type="PROSITE" id="PS50928">
    <property type="entry name" value="ABC_TM1"/>
    <property type="match status" value="1"/>
</dbReference>
<dbReference type="Gene3D" id="1.10.3720.10">
    <property type="entry name" value="MetI-like"/>
    <property type="match status" value="1"/>
</dbReference>